<dbReference type="Proteomes" id="UP000198263">
    <property type="component" value="Unassembled WGS sequence"/>
</dbReference>
<dbReference type="Gene3D" id="1.10.443.10">
    <property type="entry name" value="Intergrase catalytic core"/>
    <property type="match status" value="1"/>
</dbReference>
<dbReference type="GO" id="GO:0015074">
    <property type="term" value="P:DNA integration"/>
    <property type="evidence" value="ECO:0007669"/>
    <property type="project" value="InterPro"/>
</dbReference>
<feature type="region of interest" description="Disordered" evidence="1">
    <location>
        <begin position="150"/>
        <end position="172"/>
    </location>
</feature>
<evidence type="ECO:0000313" key="2">
    <source>
        <dbReference type="EMBL" id="SAL52352.1"/>
    </source>
</evidence>
<gene>
    <name evidence="2" type="ORF">AWB72_05572</name>
</gene>
<evidence type="ECO:0000256" key="1">
    <source>
        <dbReference type="SAM" id="MobiDB-lite"/>
    </source>
</evidence>
<dbReference type="RefSeq" id="WP_143754711.1">
    <property type="nucleotide sequence ID" value="NZ_FCNV02000026.1"/>
</dbReference>
<dbReference type="EMBL" id="FCNV02000026">
    <property type="protein sequence ID" value="SAL52352.1"/>
    <property type="molecule type" value="Genomic_DNA"/>
</dbReference>
<feature type="compositionally biased region" description="Acidic residues" evidence="1">
    <location>
        <begin position="156"/>
        <end position="172"/>
    </location>
</feature>
<sequence>MKIANLAAPSPVIDFQPQKSLYLLPNPGENMVSPWSKWKDHRWKLRESLTLNWERRLSNGTFLTDHTNNVLLDSFRRYLYSCMYDRRCGTPLSPMTAQSDLGAISWIADWMTRRSHNDFSTLDRYAFGQSIDDWLSDYLAGKLDEGEHELGAEEAGSPDDDEKQGDEVQDEYPDGFDRMYRIINLWKRLWEQTAELRASRIKVLPEDPLQGKTALQATKAIFDFVRNRIPQLPDEVALPIMNEAHKWVEERAEDIIRLNAHCFTFFKRYDSGNAPKKPRGYLSKKECERFGEFRFSKDSQTNEAWHPPVRAEVTKREGKRPRSVWWVPSTLVRRLVDDLVAACSIVIFSESGMRPGEVASIRASTSAPDPRGTHSEIRIALSISGLNELFMLKALVKKGRKEAAEVEWLLGARPVGSNFIPGPVKAVLVLEQLLSPWRALRGGEVCKWLFITKKSGVGLPMRSTAVTRGHTSNMSRSQRGFIARHVDLSKLPDRSTLGEDLIPYRVSEGRCLLLYQWRKSYAMYVIRTDRRMLPAIATQFKHMSVAITENAYVSGNIELLRERESQQARAAASFMFRRVVGSEPCGGRIAKLFDTYAELLREVIGDSSGQDGIARLQNWCEQRGIRVFTSDHGKCFIKIAPKESKCHEVSGTLHWSLTQPNFSTREPDLCSGCACFGVDLEHGPFWINRYIQCETAWQHAKRTGLTAGFRVIQERAFVAASMLRVLKIDLPQVN</sequence>
<dbReference type="GO" id="GO:0003677">
    <property type="term" value="F:DNA binding"/>
    <property type="evidence" value="ECO:0007669"/>
    <property type="project" value="InterPro"/>
</dbReference>
<protein>
    <submittedName>
        <fullName evidence="2">Phage integrase</fullName>
    </submittedName>
</protein>
<reference evidence="2 3" key="1">
    <citation type="submission" date="2016-01" db="EMBL/GenBank/DDBJ databases">
        <authorList>
            <person name="Peeters C."/>
        </authorList>
    </citation>
    <scope>NUCLEOTIDE SEQUENCE [LARGE SCALE GENOMIC DNA]</scope>
    <source>
        <strain evidence="2">LMG 29315</strain>
    </source>
</reference>
<name>A0A658R5S6_9BURK</name>
<comment type="caution">
    <text evidence="2">The sequence shown here is derived from an EMBL/GenBank/DDBJ whole genome shotgun (WGS) entry which is preliminary data.</text>
</comment>
<keyword evidence="3" id="KW-1185">Reference proteome</keyword>
<accession>A0A658R5S6</accession>
<proteinExistence type="predicted"/>
<dbReference type="AlphaFoldDB" id="A0A658R5S6"/>
<organism evidence="2 3">
    <name type="scientific">Caballeronia concitans</name>
    <dbReference type="NCBI Taxonomy" id="1777133"/>
    <lineage>
        <taxon>Bacteria</taxon>
        <taxon>Pseudomonadati</taxon>
        <taxon>Pseudomonadota</taxon>
        <taxon>Betaproteobacteria</taxon>
        <taxon>Burkholderiales</taxon>
        <taxon>Burkholderiaceae</taxon>
        <taxon>Caballeronia</taxon>
    </lineage>
</organism>
<evidence type="ECO:0000313" key="3">
    <source>
        <dbReference type="Proteomes" id="UP000198263"/>
    </source>
</evidence>
<dbReference type="InterPro" id="IPR013762">
    <property type="entry name" value="Integrase-like_cat_sf"/>
</dbReference>
<dbReference type="OrthoDB" id="8768428at2"/>
<dbReference type="GO" id="GO:0006310">
    <property type="term" value="P:DNA recombination"/>
    <property type="evidence" value="ECO:0007669"/>
    <property type="project" value="InterPro"/>
</dbReference>